<organism evidence="3 4">
    <name type="scientific">Tritrichomonas musculus</name>
    <dbReference type="NCBI Taxonomy" id="1915356"/>
    <lineage>
        <taxon>Eukaryota</taxon>
        <taxon>Metamonada</taxon>
        <taxon>Parabasalia</taxon>
        <taxon>Tritrichomonadida</taxon>
        <taxon>Tritrichomonadidae</taxon>
        <taxon>Tritrichomonas</taxon>
    </lineage>
</organism>
<proteinExistence type="predicted"/>
<keyword evidence="2" id="KW-1133">Transmembrane helix</keyword>
<feature type="region of interest" description="Disordered" evidence="1">
    <location>
        <begin position="132"/>
        <end position="181"/>
    </location>
</feature>
<name>A0ABR2JP87_9EUKA</name>
<keyword evidence="2" id="KW-0812">Transmembrane</keyword>
<evidence type="ECO:0000313" key="3">
    <source>
        <dbReference type="EMBL" id="KAK8880583.1"/>
    </source>
</evidence>
<evidence type="ECO:0000256" key="1">
    <source>
        <dbReference type="SAM" id="MobiDB-lite"/>
    </source>
</evidence>
<sequence length="181" mass="20974">MFLALVIEVPSVFLLSSFVVFLYISIERIFFICIIFISPPYLPFRFVHYFACIIHFYVYVTYCFFIKEDGKAILNCNVVIIRDVTLTVANLLVIITVFLLIMHDNKKHQVRNSYKNLEVQIIDNSVHQNIDNPENQNIDDSPNQIIDDSPNQIIDDSTNQNIDDSENENSDVSGKKIIEHL</sequence>
<keyword evidence="4" id="KW-1185">Reference proteome</keyword>
<dbReference type="EMBL" id="JAPFFF010000010">
    <property type="protein sequence ID" value="KAK8880583.1"/>
    <property type="molecule type" value="Genomic_DNA"/>
</dbReference>
<dbReference type="Proteomes" id="UP001470230">
    <property type="component" value="Unassembled WGS sequence"/>
</dbReference>
<feature type="compositionally biased region" description="Polar residues" evidence="1">
    <location>
        <begin position="132"/>
        <end position="162"/>
    </location>
</feature>
<feature type="transmembrane region" description="Helical" evidence="2">
    <location>
        <begin position="79"/>
        <end position="101"/>
    </location>
</feature>
<evidence type="ECO:0000313" key="4">
    <source>
        <dbReference type="Proteomes" id="UP001470230"/>
    </source>
</evidence>
<evidence type="ECO:0000256" key="2">
    <source>
        <dbReference type="SAM" id="Phobius"/>
    </source>
</evidence>
<reference evidence="3 4" key="1">
    <citation type="submission" date="2024-04" db="EMBL/GenBank/DDBJ databases">
        <title>Tritrichomonas musculus Genome.</title>
        <authorList>
            <person name="Alves-Ferreira E."/>
            <person name="Grigg M."/>
            <person name="Lorenzi H."/>
            <person name="Galac M."/>
        </authorList>
    </citation>
    <scope>NUCLEOTIDE SEQUENCE [LARGE SCALE GENOMIC DNA]</scope>
    <source>
        <strain evidence="3 4">EAF2021</strain>
    </source>
</reference>
<gene>
    <name evidence="3" type="ORF">M9Y10_003263</name>
</gene>
<feature type="transmembrane region" description="Helical" evidence="2">
    <location>
        <begin position="12"/>
        <end position="37"/>
    </location>
</feature>
<accession>A0ABR2JP87</accession>
<comment type="caution">
    <text evidence="3">The sequence shown here is derived from an EMBL/GenBank/DDBJ whole genome shotgun (WGS) entry which is preliminary data.</text>
</comment>
<feature type="transmembrane region" description="Helical" evidence="2">
    <location>
        <begin position="49"/>
        <end position="67"/>
    </location>
</feature>
<protein>
    <submittedName>
        <fullName evidence="3">Uncharacterized protein</fullName>
    </submittedName>
</protein>
<keyword evidence="2" id="KW-0472">Membrane</keyword>